<gene>
    <name evidence="2" type="ORF">GBAR_LOCUS26709</name>
</gene>
<organism evidence="2 3">
    <name type="scientific">Geodia barretti</name>
    <name type="common">Barrett's horny sponge</name>
    <dbReference type="NCBI Taxonomy" id="519541"/>
    <lineage>
        <taxon>Eukaryota</taxon>
        <taxon>Metazoa</taxon>
        <taxon>Porifera</taxon>
        <taxon>Demospongiae</taxon>
        <taxon>Heteroscleromorpha</taxon>
        <taxon>Tetractinellida</taxon>
        <taxon>Astrophorina</taxon>
        <taxon>Geodiidae</taxon>
        <taxon>Geodia</taxon>
    </lineage>
</organism>
<comment type="caution">
    <text evidence="2">The sequence shown here is derived from an EMBL/GenBank/DDBJ whole genome shotgun (WGS) entry which is preliminary data.</text>
</comment>
<evidence type="ECO:0000313" key="3">
    <source>
        <dbReference type="Proteomes" id="UP001174909"/>
    </source>
</evidence>
<proteinExistence type="predicted"/>
<name>A0AA35TIU4_GEOBA</name>
<accession>A0AA35TIU4</accession>
<protein>
    <submittedName>
        <fullName evidence="2">Uncharacterized protein</fullName>
    </submittedName>
</protein>
<reference evidence="2" key="1">
    <citation type="submission" date="2023-03" db="EMBL/GenBank/DDBJ databases">
        <authorList>
            <person name="Steffen K."/>
            <person name="Cardenas P."/>
        </authorList>
    </citation>
    <scope>NUCLEOTIDE SEQUENCE</scope>
</reference>
<feature type="non-terminal residue" evidence="2">
    <location>
        <position position="1"/>
    </location>
</feature>
<dbReference type="Proteomes" id="UP001174909">
    <property type="component" value="Unassembled WGS sequence"/>
</dbReference>
<evidence type="ECO:0000313" key="2">
    <source>
        <dbReference type="EMBL" id="CAI8048408.1"/>
    </source>
</evidence>
<sequence length="391" mass="42457">KRRHTIYTSGSRESLAEVGVVGIRTSKSATALGQTKSDLSPGFTFSKPTPQRSAFPRTPRSVVPVETDKQDVTMDTTAPPTSSGVRFTFSNPRLYVAKKRLVSVGNSEAGKGGSEGDRVCGASPIPHLPELTPHKTPHVNRRSSSFTAAATPAPRGRLNEGFLKTPFPRPSAGSPNLLQQISSELIERYPQATPLATPTIGAGLGMNESYRQAVYSRQLIKPISLEFTVTPDPDMSSEIVQEVSFTFQLNHSPGRHSNTNNPPHPSNTETRVPLSPSCHGNTNKTPPPSNPAKRVPLSHRRPVVRELRPQKAPLQRRFAMTPLLTPRAPRFTDISSPFTSAPTATVATGQKLASKTPRVGRRAQMYVIPSTGSHGNKENMCTDVPTREWVV</sequence>
<evidence type="ECO:0000256" key="1">
    <source>
        <dbReference type="SAM" id="MobiDB-lite"/>
    </source>
</evidence>
<dbReference type="EMBL" id="CASHTH010003728">
    <property type="protein sequence ID" value="CAI8048408.1"/>
    <property type="molecule type" value="Genomic_DNA"/>
</dbReference>
<keyword evidence="3" id="KW-1185">Reference proteome</keyword>
<feature type="region of interest" description="Disordered" evidence="1">
    <location>
        <begin position="250"/>
        <end position="297"/>
    </location>
</feature>
<dbReference type="AlphaFoldDB" id="A0AA35TIU4"/>